<dbReference type="InterPro" id="IPR029063">
    <property type="entry name" value="SAM-dependent_MTases_sf"/>
</dbReference>
<dbReference type="AlphaFoldDB" id="A0A2H0WMA8"/>
<protein>
    <recommendedName>
        <fullName evidence="1">Methyltransferase type 11 domain-containing protein</fullName>
    </recommendedName>
</protein>
<evidence type="ECO:0000313" key="3">
    <source>
        <dbReference type="Proteomes" id="UP000230033"/>
    </source>
</evidence>
<evidence type="ECO:0000313" key="2">
    <source>
        <dbReference type="EMBL" id="PIS13792.1"/>
    </source>
</evidence>
<reference evidence="3" key="1">
    <citation type="submission" date="2017-09" db="EMBL/GenBank/DDBJ databases">
        <title>Depth-based differentiation of microbial function through sediment-hosted aquifers and enrichment of novel symbionts in the deep terrestrial subsurface.</title>
        <authorList>
            <person name="Probst A.J."/>
            <person name="Ladd B."/>
            <person name="Jarett J.K."/>
            <person name="Geller-Mcgrath D.E."/>
            <person name="Sieber C.M.K."/>
            <person name="Emerson J.B."/>
            <person name="Anantharaman K."/>
            <person name="Thomas B.C."/>
            <person name="Malmstrom R."/>
            <person name="Stieglmeier M."/>
            <person name="Klingl A."/>
            <person name="Woyke T."/>
            <person name="Ryan C.M."/>
            <person name="Banfield J.F."/>
        </authorList>
    </citation>
    <scope>NUCLEOTIDE SEQUENCE [LARGE SCALE GENOMIC DNA]</scope>
</reference>
<dbReference type="InterPro" id="IPR013216">
    <property type="entry name" value="Methyltransf_11"/>
</dbReference>
<dbReference type="GO" id="GO:0008757">
    <property type="term" value="F:S-adenosylmethionine-dependent methyltransferase activity"/>
    <property type="evidence" value="ECO:0007669"/>
    <property type="project" value="InterPro"/>
</dbReference>
<dbReference type="SUPFAM" id="SSF53335">
    <property type="entry name" value="S-adenosyl-L-methionine-dependent methyltransferases"/>
    <property type="match status" value="1"/>
</dbReference>
<dbReference type="PANTHER" id="PTHR43591">
    <property type="entry name" value="METHYLTRANSFERASE"/>
    <property type="match status" value="1"/>
</dbReference>
<accession>A0A2H0WMA8</accession>
<name>A0A2H0WMA8_9BACT</name>
<comment type="caution">
    <text evidence="2">The sequence shown here is derived from an EMBL/GenBank/DDBJ whole genome shotgun (WGS) entry which is preliminary data.</text>
</comment>
<proteinExistence type="predicted"/>
<sequence>MREPIYGRLGIRRSRLMTPIFYNDPSFNYQKYWRQRFYEDEAEKMALRRIFRLIHQKRSILDIGGGFGRLVPEYVARFQKCVLIDPSAKLLDQAKALCRQYHNLEIKKGWVERLPFENQSIEVVLLIRALHHLAEPERAVGEVYRILQPGGYLILEFANEFHVKNRLRALLRLDFNFFTRHTPEDLAHRKGTPPFFNYHPNQIKTLLLAGGFEIMKTFSVSNFRNPLVKKIIPDKILLFGEKWLQAPLASVNFGPSIFVLARKPEK</sequence>
<dbReference type="Gene3D" id="3.40.50.150">
    <property type="entry name" value="Vaccinia Virus protein VP39"/>
    <property type="match status" value="1"/>
</dbReference>
<feature type="domain" description="Methyltransferase type 11" evidence="1">
    <location>
        <begin position="61"/>
        <end position="155"/>
    </location>
</feature>
<evidence type="ECO:0000259" key="1">
    <source>
        <dbReference type="Pfam" id="PF08241"/>
    </source>
</evidence>
<organism evidence="2 3">
    <name type="scientific">Candidatus Shapirobacteria bacterium CG09_land_8_20_14_0_10_47_13</name>
    <dbReference type="NCBI Taxonomy" id="1974481"/>
    <lineage>
        <taxon>Bacteria</taxon>
        <taxon>Candidatus Shapironibacteriota</taxon>
    </lineage>
</organism>
<dbReference type="PANTHER" id="PTHR43591:SF110">
    <property type="entry name" value="RHODANESE DOMAIN-CONTAINING PROTEIN"/>
    <property type="match status" value="1"/>
</dbReference>
<dbReference type="CDD" id="cd02440">
    <property type="entry name" value="AdoMet_MTases"/>
    <property type="match status" value="1"/>
</dbReference>
<gene>
    <name evidence="2" type="ORF">COT65_02275</name>
</gene>
<dbReference type="Pfam" id="PF08241">
    <property type="entry name" value="Methyltransf_11"/>
    <property type="match status" value="1"/>
</dbReference>
<dbReference type="EMBL" id="PEZJ01000029">
    <property type="protein sequence ID" value="PIS13792.1"/>
    <property type="molecule type" value="Genomic_DNA"/>
</dbReference>
<dbReference type="Proteomes" id="UP000230033">
    <property type="component" value="Unassembled WGS sequence"/>
</dbReference>